<protein>
    <submittedName>
        <fullName evidence="1">Acetylornithine aminotransferase</fullName>
        <ecNumber evidence="1">2.6.1.11</ecNumber>
    </submittedName>
</protein>
<gene>
    <name evidence="1" type="ORF">NBRC111894_2702</name>
</gene>
<dbReference type="AlphaFoldDB" id="A0A4Y1ZF95"/>
<reference evidence="1 2" key="1">
    <citation type="submission" date="2017-11" db="EMBL/GenBank/DDBJ databases">
        <title>Draft Genome Sequence of Sporolactobacillus inulinus NBRC 111894 Isolated from Koso, a Japanese Sugar-Vegetable Fermented Beverage.</title>
        <authorList>
            <person name="Chiou T.Y."/>
            <person name="Oshima K."/>
            <person name="Suda W."/>
            <person name="Hattori M."/>
            <person name="Takahashi T."/>
        </authorList>
    </citation>
    <scope>NUCLEOTIDE SEQUENCE [LARGE SCALE GENOMIC DNA]</scope>
    <source>
        <strain evidence="1 2">NBRC111894</strain>
    </source>
</reference>
<dbReference type="Gene3D" id="3.90.1150.10">
    <property type="entry name" value="Aspartate Aminotransferase, domain 1"/>
    <property type="match status" value="1"/>
</dbReference>
<dbReference type="Proteomes" id="UP000319716">
    <property type="component" value="Unassembled WGS sequence"/>
</dbReference>
<accession>A0A4Y1ZF95</accession>
<dbReference type="EMBL" id="BEXB01000022">
    <property type="protein sequence ID" value="GAY77148.1"/>
    <property type="molecule type" value="Genomic_DNA"/>
</dbReference>
<sequence length="76" mass="8086">MPDKSMYEKSLDLFPPIALRATQLGIVKGEGAYVWDENGKKYIDFASGVAVVTAATTIPTCCKSKAADGSAGSWWA</sequence>
<keyword evidence="1" id="KW-0032">Aminotransferase</keyword>
<dbReference type="InterPro" id="IPR015422">
    <property type="entry name" value="PyrdxlP-dep_Trfase_small"/>
</dbReference>
<proteinExistence type="predicted"/>
<dbReference type="SUPFAM" id="SSF53383">
    <property type="entry name" value="PLP-dependent transferases"/>
    <property type="match status" value="1"/>
</dbReference>
<dbReference type="RefSeq" id="WP_262392917.1">
    <property type="nucleotide sequence ID" value="NZ_BEXB01000022.1"/>
</dbReference>
<evidence type="ECO:0000313" key="1">
    <source>
        <dbReference type="EMBL" id="GAY77148.1"/>
    </source>
</evidence>
<comment type="caution">
    <text evidence="1">The sequence shown here is derived from an EMBL/GenBank/DDBJ whole genome shotgun (WGS) entry which is preliminary data.</text>
</comment>
<organism evidence="1 2">
    <name type="scientific">Sporolactobacillus inulinus</name>
    <dbReference type="NCBI Taxonomy" id="2078"/>
    <lineage>
        <taxon>Bacteria</taxon>
        <taxon>Bacillati</taxon>
        <taxon>Bacillota</taxon>
        <taxon>Bacilli</taxon>
        <taxon>Bacillales</taxon>
        <taxon>Sporolactobacillaceae</taxon>
        <taxon>Sporolactobacillus</taxon>
    </lineage>
</organism>
<evidence type="ECO:0000313" key="2">
    <source>
        <dbReference type="Proteomes" id="UP000319716"/>
    </source>
</evidence>
<dbReference type="GO" id="GO:0003992">
    <property type="term" value="F:N2-acetyl-L-ornithine:2-oxoglutarate 5-aminotransferase activity"/>
    <property type="evidence" value="ECO:0007669"/>
    <property type="project" value="UniProtKB-EC"/>
</dbReference>
<dbReference type="EC" id="2.6.1.11" evidence="1"/>
<keyword evidence="1" id="KW-0808">Transferase</keyword>
<dbReference type="InterPro" id="IPR015424">
    <property type="entry name" value="PyrdxlP-dep_Trfase"/>
</dbReference>
<name>A0A4Y1ZF95_9BACL</name>